<evidence type="ECO:0000256" key="2">
    <source>
        <dbReference type="ARBA" id="ARBA00022490"/>
    </source>
</evidence>
<dbReference type="Pfam" id="PF03950">
    <property type="entry name" value="tRNA-synt_1c_C"/>
    <property type="match status" value="1"/>
</dbReference>
<name>A0ABY5E058_9BACT</name>
<dbReference type="InterPro" id="IPR011035">
    <property type="entry name" value="Ribosomal_bL25/Gln-tRNA_synth"/>
</dbReference>
<evidence type="ECO:0000259" key="11">
    <source>
        <dbReference type="SMART" id="SM00845"/>
    </source>
</evidence>
<dbReference type="Gene3D" id="2.40.240.10">
    <property type="entry name" value="Ribosomal Protein L25, Chain P"/>
    <property type="match status" value="2"/>
</dbReference>
<dbReference type="GO" id="GO:0016874">
    <property type="term" value="F:ligase activity"/>
    <property type="evidence" value="ECO:0007669"/>
    <property type="project" value="UniProtKB-KW"/>
</dbReference>
<dbReference type="InterPro" id="IPR020059">
    <property type="entry name" value="Glu/Gln-tRNA-synth_Ib_codon-bd"/>
</dbReference>
<dbReference type="NCBIfam" id="TIGR00440">
    <property type="entry name" value="glnS"/>
    <property type="match status" value="1"/>
</dbReference>
<dbReference type="Pfam" id="PF00749">
    <property type="entry name" value="tRNA-synt_1c"/>
    <property type="match status" value="1"/>
</dbReference>
<dbReference type="PRINTS" id="PR00987">
    <property type="entry name" value="TRNASYNTHGLU"/>
</dbReference>
<accession>A0ABY5E058</accession>
<dbReference type="InterPro" id="IPR020061">
    <property type="entry name" value="Glu_tRNA_lig_a-bdl"/>
</dbReference>
<evidence type="ECO:0000256" key="6">
    <source>
        <dbReference type="ARBA" id="ARBA00022917"/>
    </source>
</evidence>
<evidence type="ECO:0000256" key="4">
    <source>
        <dbReference type="ARBA" id="ARBA00022741"/>
    </source>
</evidence>
<dbReference type="InterPro" id="IPR000924">
    <property type="entry name" value="Glu/Gln-tRNA-synth"/>
</dbReference>
<dbReference type="InterPro" id="IPR004514">
    <property type="entry name" value="Gln-tRNA-synth"/>
</dbReference>
<dbReference type="InterPro" id="IPR020056">
    <property type="entry name" value="Rbsml_bL25/Gln-tRNA_synth_N"/>
</dbReference>
<evidence type="ECO:0000256" key="5">
    <source>
        <dbReference type="ARBA" id="ARBA00022840"/>
    </source>
</evidence>
<evidence type="ECO:0000256" key="10">
    <source>
        <dbReference type="RuleBase" id="RU363037"/>
    </source>
</evidence>
<keyword evidence="4 10" id="KW-0547">Nucleotide-binding</keyword>
<keyword evidence="2" id="KW-0963">Cytoplasm</keyword>
<dbReference type="NCBIfam" id="NF011291">
    <property type="entry name" value="PRK14703.1"/>
    <property type="match status" value="1"/>
</dbReference>
<evidence type="ECO:0000256" key="7">
    <source>
        <dbReference type="ARBA" id="ARBA00023146"/>
    </source>
</evidence>
<dbReference type="RefSeq" id="WP_254575762.1">
    <property type="nucleotide sequence ID" value="NZ_CP100595.1"/>
</dbReference>
<reference evidence="12" key="1">
    <citation type="submission" date="2022-07" db="EMBL/GenBank/DDBJ databases">
        <title>Arcobacter roscoffensis sp. nov., a marine bacterium isolated from coastal seawater collected from Roscoff, France.</title>
        <authorList>
            <person name="Pascual J."/>
            <person name="Lepeaux C."/>
            <person name="Methner A."/>
            <person name="Overmann J."/>
        </authorList>
    </citation>
    <scope>NUCLEOTIDE SEQUENCE</scope>
    <source>
        <strain evidence="12">ARW1-2F2</strain>
    </source>
</reference>
<dbReference type="PROSITE" id="PS00178">
    <property type="entry name" value="AA_TRNA_LIGASE_I"/>
    <property type="match status" value="1"/>
</dbReference>
<dbReference type="InterPro" id="IPR001412">
    <property type="entry name" value="aa-tRNA-synth_I_CS"/>
</dbReference>
<dbReference type="SMART" id="SM00845">
    <property type="entry name" value="GatB_Yqey"/>
    <property type="match status" value="1"/>
</dbReference>
<evidence type="ECO:0000256" key="3">
    <source>
        <dbReference type="ARBA" id="ARBA00022598"/>
    </source>
</evidence>
<keyword evidence="7 10" id="KW-0030">Aminoacyl-tRNA synthetase</keyword>
<dbReference type="PANTHER" id="PTHR43097">
    <property type="entry name" value="GLUTAMINE-TRNA LIGASE"/>
    <property type="match status" value="1"/>
</dbReference>
<dbReference type="Proteomes" id="UP001060012">
    <property type="component" value="Chromosome"/>
</dbReference>
<dbReference type="PANTHER" id="PTHR43097:SF5">
    <property type="entry name" value="GLUTAMATE--TRNA LIGASE"/>
    <property type="match status" value="1"/>
</dbReference>
<gene>
    <name evidence="12" type="ORF">NJU99_09915</name>
</gene>
<evidence type="ECO:0000256" key="9">
    <source>
        <dbReference type="NCBIfam" id="TIGR00440"/>
    </source>
</evidence>
<dbReference type="Gene3D" id="1.10.10.410">
    <property type="match status" value="1"/>
</dbReference>
<dbReference type="Pfam" id="PF02637">
    <property type="entry name" value="GatB_Yqey"/>
    <property type="match status" value="1"/>
</dbReference>
<keyword evidence="3 10" id="KW-0436">Ligase</keyword>
<dbReference type="InterPro" id="IPR018027">
    <property type="entry name" value="Asn/Gln_amidotransferase"/>
</dbReference>
<dbReference type="Gene3D" id="1.10.1160.10">
    <property type="entry name" value="Glutamyl-trna Synthetase, Domain 2"/>
    <property type="match status" value="1"/>
</dbReference>
<organism evidence="12 13">
    <name type="scientific">Arcobacter roscoffensis</name>
    <dbReference type="NCBI Taxonomy" id="2961520"/>
    <lineage>
        <taxon>Bacteria</taxon>
        <taxon>Pseudomonadati</taxon>
        <taxon>Campylobacterota</taxon>
        <taxon>Epsilonproteobacteria</taxon>
        <taxon>Campylobacterales</taxon>
        <taxon>Arcobacteraceae</taxon>
        <taxon>Arcobacter</taxon>
    </lineage>
</organism>
<evidence type="ECO:0000313" key="12">
    <source>
        <dbReference type="EMBL" id="UTJ05581.1"/>
    </source>
</evidence>
<dbReference type="InterPro" id="IPR014729">
    <property type="entry name" value="Rossmann-like_a/b/a_fold"/>
</dbReference>
<dbReference type="InterPro" id="IPR023168">
    <property type="entry name" value="GatB_Yqey_C_2"/>
</dbReference>
<proteinExistence type="inferred from homology"/>
<evidence type="ECO:0000256" key="1">
    <source>
        <dbReference type="ARBA" id="ARBA00012836"/>
    </source>
</evidence>
<feature type="domain" description="Asn/Gln amidotransferase" evidence="11">
    <location>
        <begin position="607"/>
        <end position="753"/>
    </location>
</feature>
<dbReference type="SUPFAM" id="SSF52374">
    <property type="entry name" value="Nucleotidylyl transferase"/>
    <property type="match status" value="1"/>
</dbReference>
<dbReference type="EC" id="6.1.1.18" evidence="1 9"/>
<keyword evidence="6 10" id="KW-0648">Protein biosynthesis</keyword>
<dbReference type="EMBL" id="CP100595">
    <property type="protein sequence ID" value="UTJ05581.1"/>
    <property type="molecule type" value="Genomic_DNA"/>
</dbReference>
<dbReference type="SUPFAM" id="SSF89095">
    <property type="entry name" value="GatB/YqeY motif"/>
    <property type="match status" value="1"/>
</dbReference>
<dbReference type="Pfam" id="PF20974">
    <property type="entry name" value="tRNA-synt_1c_C2"/>
    <property type="match status" value="1"/>
</dbReference>
<dbReference type="Gene3D" id="3.40.50.620">
    <property type="entry name" value="HUPs"/>
    <property type="match status" value="1"/>
</dbReference>
<comment type="similarity">
    <text evidence="10">Belongs to the class-I aminoacyl-tRNA synthetase family.</text>
</comment>
<evidence type="ECO:0000313" key="13">
    <source>
        <dbReference type="Proteomes" id="UP001060012"/>
    </source>
</evidence>
<dbReference type="InterPro" id="IPR020058">
    <property type="entry name" value="Glu/Gln-tRNA-synth_Ib_cat-dom"/>
</dbReference>
<dbReference type="InterPro" id="IPR003789">
    <property type="entry name" value="Asn/Gln_tRNA_amidoTrase-B-like"/>
</dbReference>
<protein>
    <recommendedName>
        <fullName evidence="1 9">Glutamine--tRNA ligase</fullName>
        <ecNumber evidence="1 9">6.1.1.18</ecNumber>
    </recommendedName>
</protein>
<sequence>MSENKDFLRVKVEEDLKAGKYKEVVTRFPPEPNGFPHIGHAKSICINFGIASDYDGHCNLRMDDTNPTKEDTKYVEALKDAVQWLGFDWGKSVYFTSDYFQKIYEYAVQLIKMGKAYVDSVDEEQMREFRGTVTQAGKRSEYANRTIEENLDLFEKMKNGEFKDGEHVLRAKIDMGAANMKLRDPLLYRIRHAHHFRTGDKWCIYPMYDFAHCLSDYIEGVTHSICTLEFENNRDIYNWVLDTLELTPPRPYQHEFARLGINYTVMSKRKLLELVDGNYVSGWDDPRMPTIAGYKRRGYTKESILNFCDQIGIAKANSMVDVAQLEYSIRDDLNTKVPRVMAVLDPLKVTIENYEGSEELEASYYPHDVPKEGTRKIPFSGELYIEREDFSENPPKGFYRLTPEQPVRLRHGYIIACKEVVKDNEGNITEIKAQYYADSKSGSDTSGIKVKSAIQWVSAKEAKKVEVRLYDRLYKNEAPESLDDLNPTSLKIIKDALIEPAVITEKPDERFQFERQGYFYADPVDYCEENPVFNKIVGLKDSWGKKTQKAKPQEKATPKAQEKKVQIDGVEAPMTDAQKALYEKYTKNYGLNDAVSNTLARDESLSSFYEKALENIKNSKVSLANIVVTEVARVLKEQDTAEIKFNEKQVASLVAMLDDKTISSKIAKQIFEEMAKTGKEPKQIVEEKGLVQISDPAVISPIIDEVISKNPDNVEKFKAGNNKLLGFFVGQVLKATGGKANPQIVNKLVAEALK</sequence>
<dbReference type="SUPFAM" id="SSF50715">
    <property type="entry name" value="Ribosomal protein L25-like"/>
    <property type="match status" value="1"/>
</dbReference>
<dbReference type="InterPro" id="IPR049437">
    <property type="entry name" value="tRNA-synt_1c_C2"/>
</dbReference>
<dbReference type="Gene3D" id="3.90.800.10">
    <property type="entry name" value="Glutamyl-tRNA Synthetase, Domain 3"/>
    <property type="match status" value="1"/>
</dbReference>
<keyword evidence="13" id="KW-1185">Reference proteome</keyword>
<comment type="catalytic activity">
    <reaction evidence="8">
        <text>tRNA(Gln) + L-glutamine + ATP = L-glutaminyl-tRNA(Gln) + AMP + diphosphate</text>
        <dbReference type="Rhea" id="RHEA:20121"/>
        <dbReference type="Rhea" id="RHEA-COMP:9662"/>
        <dbReference type="Rhea" id="RHEA-COMP:9681"/>
        <dbReference type="ChEBI" id="CHEBI:30616"/>
        <dbReference type="ChEBI" id="CHEBI:33019"/>
        <dbReference type="ChEBI" id="CHEBI:58359"/>
        <dbReference type="ChEBI" id="CHEBI:78442"/>
        <dbReference type="ChEBI" id="CHEBI:78521"/>
        <dbReference type="ChEBI" id="CHEBI:456215"/>
        <dbReference type="EC" id="6.1.1.18"/>
    </reaction>
</comment>
<dbReference type="CDD" id="cd00807">
    <property type="entry name" value="GlnRS_core"/>
    <property type="match status" value="1"/>
</dbReference>
<dbReference type="InterPro" id="IPR050132">
    <property type="entry name" value="Gln/Glu-tRNA_Ligase"/>
</dbReference>
<evidence type="ECO:0000256" key="8">
    <source>
        <dbReference type="ARBA" id="ARBA00048270"/>
    </source>
</evidence>
<keyword evidence="5 10" id="KW-0067">ATP-binding</keyword>